<dbReference type="AlphaFoldDB" id="A0AAD5USE1"/>
<evidence type="ECO:0000313" key="2">
    <source>
        <dbReference type="Proteomes" id="UP001212997"/>
    </source>
</evidence>
<sequence>MPITSPSPTSSDAVSMIVTQDNRRSGAQELLDELHTTDASEALNEVERIYQLYSTIQRNGFSIRSLSLRIRSQASLAPSDIIDFGPRPQSGMKRYQIRPELYAQIEATVQSLQGLIDDLISLIPDRESGRRGFRIDPTNDVLEVLQGADRLISLYGAYEVIRKRMDRAAQFLEKYYRLCKGEAITSPATTSAEIHERFDPGASTDRRILEHIGMTNSFGRRYSIDQRKELDAFMNRELDEVVLLTKDVEQAFPNKPTSVYPLPYTYIEAPSKRNPTDTYNIVKFSSNDQHYSRVQYVPQPPINVSFADVSHSTDKPEAQVQRSVIPEGQSLEYEEVPSISSAIPGAFKFKSPTEFFGNAPSAPKSMAPPPTQVFSMTSTLTDTARGTRLLSPIPSEATTSPMYLLLDLSRHLRQQQLHTTGPHIH</sequence>
<dbReference type="EMBL" id="JANAWD010001661">
    <property type="protein sequence ID" value="KAJ3472938.1"/>
    <property type="molecule type" value="Genomic_DNA"/>
</dbReference>
<accession>A0AAD5USE1</accession>
<gene>
    <name evidence="1" type="ORF">NLI96_g13195</name>
</gene>
<name>A0AAD5USE1_9APHY</name>
<evidence type="ECO:0000313" key="1">
    <source>
        <dbReference type="EMBL" id="KAJ3472938.1"/>
    </source>
</evidence>
<reference evidence="1" key="1">
    <citation type="submission" date="2022-07" db="EMBL/GenBank/DDBJ databases">
        <title>Genome Sequence of Physisporinus lineatus.</title>
        <authorList>
            <person name="Buettner E."/>
        </authorList>
    </citation>
    <scope>NUCLEOTIDE SEQUENCE</scope>
    <source>
        <strain evidence="1">VT162</strain>
    </source>
</reference>
<keyword evidence="2" id="KW-1185">Reference proteome</keyword>
<organism evidence="1 2">
    <name type="scientific">Meripilus lineatus</name>
    <dbReference type="NCBI Taxonomy" id="2056292"/>
    <lineage>
        <taxon>Eukaryota</taxon>
        <taxon>Fungi</taxon>
        <taxon>Dikarya</taxon>
        <taxon>Basidiomycota</taxon>
        <taxon>Agaricomycotina</taxon>
        <taxon>Agaricomycetes</taxon>
        <taxon>Polyporales</taxon>
        <taxon>Meripilaceae</taxon>
        <taxon>Meripilus</taxon>
    </lineage>
</organism>
<dbReference type="Proteomes" id="UP001212997">
    <property type="component" value="Unassembled WGS sequence"/>
</dbReference>
<proteinExistence type="predicted"/>
<comment type="caution">
    <text evidence="1">The sequence shown here is derived from an EMBL/GenBank/DDBJ whole genome shotgun (WGS) entry which is preliminary data.</text>
</comment>
<protein>
    <submittedName>
        <fullName evidence="1">Uncharacterized protein</fullName>
    </submittedName>
</protein>